<keyword evidence="1" id="KW-1133">Transmembrane helix</keyword>
<evidence type="ECO:0000313" key="2">
    <source>
        <dbReference type="EMBL" id="SMG27877.1"/>
    </source>
</evidence>
<dbReference type="Proteomes" id="UP000193834">
    <property type="component" value="Unassembled WGS sequence"/>
</dbReference>
<keyword evidence="1" id="KW-0812">Transmembrane</keyword>
<feature type="transmembrane region" description="Helical" evidence="1">
    <location>
        <begin position="6"/>
        <end position="24"/>
    </location>
</feature>
<proteinExistence type="predicted"/>
<accession>A0A1X7JJY3</accession>
<dbReference type="OrthoDB" id="2988117at2"/>
<evidence type="ECO:0000313" key="3">
    <source>
        <dbReference type="Proteomes" id="UP000193834"/>
    </source>
</evidence>
<protein>
    <submittedName>
        <fullName evidence="2">Uncharacterized protein</fullName>
    </submittedName>
</protein>
<name>A0A1X7JJY3_9BACL</name>
<evidence type="ECO:0000256" key="1">
    <source>
        <dbReference type="SAM" id="Phobius"/>
    </source>
</evidence>
<organism evidence="2 3">
    <name type="scientific">Paenibacillus aquistagni</name>
    <dbReference type="NCBI Taxonomy" id="1852522"/>
    <lineage>
        <taxon>Bacteria</taxon>
        <taxon>Bacillati</taxon>
        <taxon>Bacillota</taxon>
        <taxon>Bacilli</taxon>
        <taxon>Bacillales</taxon>
        <taxon>Paenibacillaceae</taxon>
        <taxon>Paenibacillus</taxon>
    </lineage>
</organism>
<dbReference type="STRING" id="1852522.SAMN06295960_1640"/>
<dbReference type="EMBL" id="FXAZ01000001">
    <property type="protein sequence ID" value="SMG27877.1"/>
    <property type="molecule type" value="Genomic_DNA"/>
</dbReference>
<keyword evidence="3" id="KW-1185">Reference proteome</keyword>
<sequence>MFNEGIVLILIIVIAVIWVVVFFYRSLYREEPLEQLFLSEYYVHDEEVEILLEKEGFEIIGGKFHVPMSFYLDDSEELPSRLWVDLVAQQEERWYVVRIARERMQLDWNAAGLRKQWLPYFYAFPDADGVLVVNLAERSVRLIRMEVGEPASTSE</sequence>
<gene>
    <name evidence="2" type="ORF">SAMN06295960_1640</name>
</gene>
<keyword evidence="1" id="KW-0472">Membrane</keyword>
<dbReference type="RefSeq" id="WP_085493758.1">
    <property type="nucleotide sequence ID" value="NZ_FXAZ01000001.1"/>
</dbReference>
<dbReference type="AlphaFoldDB" id="A0A1X7JJY3"/>
<reference evidence="2 3" key="1">
    <citation type="submission" date="2017-04" db="EMBL/GenBank/DDBJ databases">
        <authorList>
            <person name="Afonso C.L."/>
            <person name="Miller P.J."/>
            <person name="Scott M.A."/>
            <person name="Spackman E."/>
            <person name="Goraichik I."/>
            <person name="Dimitrov K.M."/>
            <person name="Suarez D.L."/>
            <person name="Swayne D.E."/>
        </authorList>
    </citation>
    <scope>NUCLEOTIDE SEQUENCE [LARGE SCALE GENOMIC DNA]</scope>
    <source>
        <strain evidence="2 3">11</strain>
    </source>
</reference>